<dbReference type="CTD" id="33112"/>
<protein>
    <submittedName>
        <fullName evidence="6">Pumilio domain-containing protein KIAA0020</fullName>
    </submittedName>
</protein>
<dbReference type="InterPro" id="IPR011989">
    <property type="entry name" value="ARM-like"/>
</dbReference>
<evidence type="ECO:0000259" key="4">
    <source>
        <dbReference type="PROSITE" id="PS50303"/>
    </source>
</evidence>
<dbReference type="PANTHER" id="PTHR13389:SF0">
    <property type="entry name" value="PUMILIO HOMOLOG 3"/>
    <property type="match status" value="1"/>
</dbReference>
<evidence type="ECO:0000256" key="3">
    <source>
        <dbReference type="SAM" id="MobiDB-lite"/>
    </source>
</evidence>
<feature type="region of interest" description="Disordered" evidence="3">
    <location>
        <begin position="1"/>
        <end position="82"/>
    </location>
</feature>
<dbReference type="RefSeq" id="XP_014479614.1">
    <property type="nucleotide sequence ID" value="XM_014624128.1"/>
</dbReference>
<name>A0A6P3XNR0_DINQU</name>
<dbReference type="PROSITE" id="PS50303">
    <property type="entry name" value="PUM_HD"/>
    <property type="match status" value="1"/>
</dbReference>
<sequence length="626" mass="70946">MKRKARNLSAENDSGSENTNVKKNQIEEVRDDEKKKKVKFEKSLNKKPADKSVKKPFPIKKDSKGKSSKATKHKTTTEKTDWLKLRKEKRELRKTRKAKKLNDDKLYKLVIQAKQINEKLRRSDCTEQDRIELTRKLHNCLGGLYGKIIFTHDMSRVVQCMIKHCEDDVRRAIFHEIKPSIVEMSQTKYAKSCVRAILKHGSQEIRNEVVSAFHGHVVKLMSHTVSAPIIEIVYSTWCKDHDKICFKQEFYGDMYKQAKDKTVKTLSDVFKTAKDMKSATLSAVKANLVRILNKGLVHSTLLHTILWEYFGACSAADRSELIAMLRDSVVALSRTKMGAKVAVQCIWHGNNKDRKIILKALKESVKSVCTSEHGYVTLLALFDSIDDTVIVKKIILAEMQKELLDIALNEHGRHVILYLVARRDSHYFSPNVVEYLRQGDCNSTSKKSADVRERELLEAISDPLLHAVTTDAAMWLSNSAIAMVTLAILKVGSGEKLNAAFKSIAKFISGADSKIKQGDTECNAVEHPGLHMMLKKLIQNDQELLKRGVSTFGETLIPQLTTGVLEKWIRFNRACFLLVFLTENESKKMVSTLLAKLKPLVKKLKSKKSPGALILLEKAKQKAYKS</sequence>
<organism evidence="5 6">
    <name type="scientific">Dinoponera quadriceps</name>
    <name type="common">South American ant</name>
    <dbReference type="NCBI Taxonomy" id="609295"/>
    <lineage>
        <taxon>Eukaryota</taxon>
        <taxon>Metazoa</taxon>
        <taxon>Ecdysozoa</taxon>
        <taxon>Arthropoda</taxon>
        <taxon>Hexapoda</taxon>
        <taxon>Insecta</taxon>
        <taxon>Pterygota</taxon>
        <taxon>Neoptera</taxon>
        <taxon>Endopterygota</taxon>
        <taxon>Hymenoptera</taxon>
        <taxon>Apocrita</taxon>
        <taxon>Aculeata</taxon>
        <taxon>Formicoidea</taxon>
        <taxon>Formicidae</taxon>
        <taxon>Ponerinae</taxon>
        <taxon>Ponerini</taxon>
        <taxon>Dinoponera</taxon>
    </lineage>
</organism>
<dbReference type="SMART" id="SM00025">
    <property type="entry name" value="Pumilio"/>
    <property type="match status" value="6"/>
</dbReference>
<dbReference type="Gene3D" id="1.25.10.10">
    <property type="entry name" value="Leucine-rich Repeat Variant"/>
    <property type="match status" value="2"/>
</dbReference>
<proteinExistence type="predicted"/>
<dbReference type="InterPro" id="IPR033133">
    <property type="entry name" value="PUM-HD"/>
</dbReference>
<evidence type="ECO:0000256" key="2">
    <source>
        <dbReference type="ARBA" id="ARBA00022884"/>
    </source>
</evidence>
<dbReference type="GO" id="GO:0003729">
    <property type="term" value="F:mRNA binding"/>
    <property type="evidence" value="ECO:0007669"/>
    <property type="project" value="TreeGrafter"/>
</dbReference>
<dbReference type="PANTHER" id="PTHR13389">
    <property type="entry name" value="PUMILIO HOMOLOG 3"/>
    <property type="match status" value="1"/>
</dbReference>
<dbReference type="GO" id="GO:0005730">
    <property type="term" value="C:nucleolus"/>
    <property type="evidence" value="ECO:0007669"/>
    <property type="project" value="TreeGrafter"/>
</dbReference>
<accession>A0A6P3XNR0</accession>
<dbReference type="Pfam" id="PF08144">
    <property type="entry name" value="CPL"/>
    <property type="match status" value="1"/>
</dbReference>
<keyword evidence="1" id="KW-0677">Repeat</keyword>
<gene>
    <name evidence="6" type="primary">LOC106746946</name>
</gene>
<reference evidence="6" key="1">
    <citation type="submission" date="2025-08" db="UniProtKB">
        <authorList>
            <consortium name="RefSeq"/>
        </authorList>
    </citation>
    <scope>IDENTIFICATION</scope>
</reference>
<dbReference type="AlphaFoldDB" id="A0A6P3XNR0"/>
<dbReference type="SUPFAM" id="SSF48371">
    <property type="entry name" value="ARM repeat"/>
    <property type="match status" value="1"/>
</dbReference>
<dbReference type="OrthoDB" id="497380at2759"/>
<dbReference type="KEGG" id="dqu:106746946"/>
<evidence type="ECO:0000256" key="1">
    <source>
        <dbReference type="ARBA" id="ARBA00022737"/>
    </source>
</evidence>
<evidence type="ECO:0000313" key="5">
    <source>
        <dbReference type="Proteomes" id="UP000515204"/>
    </source>
</evidence>
<dbReference type="InterPro" id="IPR016024">
    <property type="entry name" value="ARM-type_fold"/>
</dbReference>
<dbReference type="InterPro" id="IPR001313">
    <property type="entry name" value="Pumilio_RNA-bd_rpt"/>
</dbReference>
<dbReference type="InterPro" id="IPR012959">
    <property type="entry name" value="CPL_dom"/>
</dbReference>
<feature type="compositionally biased region" description="Basic and acidic residues" evidence="3">
    <location>
        <begin position="24"/>
        <end position="65"/>
    </location>
</feature>
<keyword evidence="2" id="KW-0694">RNA-binding</keyword>
<evidence type="ECO:0000313" key="6">
    <source>
        <dbReference type="RefSeq" id="XP_014479614.1"/>
    </source>
</evidence>
<dbReference type="Proteomes" id="UP000515204">
    <property type="component" value="Unplaced"/>
</dbReference>
<feature type="domain" description="PUM-HD" evidence="4">
    <location>
        <begin position="112"/>
        <end position="464"/>
    </location>
</feature>
<feature type="compositionally biased region" description="Polar residues" evidence="3">
    <location>
        <begin position="9"/>
        <end position="23"/>
    </location>
</feature>
<dbReference type="GO" id="GO:0006417">
    <property type="term" value="P:regulation of translation"/>
    <property type="evidence" value="ECO:0007669"/>
    <property type="project" value="TreeGrafter"/>
</dbReference>
<dbReference type="GeneID" id="106746946"/>
<keyword evidence="5" id="KW-1185">Reference proteome</keyword>
<dbReference type="InterPro" id="IPR040059">
    <property type="entry name" value="PUM3"/>
</dbReference>